<keyword evidence="1" id="KW-0812">Transmembrane</keyword>
<organism evidence="2">
    <name type="scientific">uncultured bacterium</name>
    <name type="common">gcode 4</name>
    <dbReference type="NCBI Taxonomy" id="1234023"/>
    <lineage>
        <taxon>Bacteria</taxon>
        <taxon>environmental samples</taxon>
    </lineage>
</organism>
<dbReference type="EMBL" id="AMFJ01034454">
    <property type="protein sequence ID" value="EKD29290.1"/>
    <property type="molecule type" value="Genomic_DNA"/>
</dbReference>
<comment type="caution">
    <text evidence="2">The sequence shown here is derived from an EMBL/GenBank/DDBJ whole genome shotgun (WGS) entry which is preliminary data.</text>
</comment>
<feature type="transmembrane region" description="Helical" evidence="1">
    <location>
        <begin position="370"/>
        <end position="392"/>
    </location>
</feature>
<evidence type="ECO:0000313" key="2">
    <source>
        <dbReference type="EMBL" id="EKD29290.1"/>
    </source>
</evidence>
<gene>
    <name evidence="2" type="ORF">ACD_78C00454G0004</name>
</gene>
<feature type="transmembrane region" description="Helical" evidence="1">
    <location>
        <begin position="440"/>
        <end position="462"/>
    </location>
</feature>
<name>K1XGB7_9BACT</name>
<feature type="transmembrane region" description="Helical" evidence="1">
    <location>
        <begin position="83"/>
        <end position="103"/>
    </location>
</feature>
<protein>
    <submittedName>
        <fullName evidence="2">Uncharacterized protein</fullName>
    </submittedName>
</protein>
<dbReference type="AlphaFoldDB" id="K1XGB7"/>
<evidence type="ECO:0000256" key="1">
    <source>
        <dbReference type="SAM" id="Phobius"/>
    </source>
</evidence>
<feature type="transmembrane region" description="Helical" evidence="1">
    <location>
        <begin position="12"/>
        <end position="32"/>
    </location>
</feature>
<feature type="transmembrane region" description="Helical" evidence="1">
    <location>
        <begin position="304"/>
        <end position="326"/>
    </location>
</feature>
<feature type="transmembrane region" description="Helical" evidence="1">
    <location>
        <begin position="123"/>
        <end position="151"/>
    </location>
</feature>
<keyword evidence="1" id="KW-0472">Membrane</keyword>
<accession>K1XGB7</accession>
<feature type="transmembrane region" description="Helical" evidence="1">
    <location>
        <begin position="163"/>
        <end position="183"/>
    </location>
</feature>
<keyword evidence="1" id="KW-1133">Transmembrane helix</keyword>
<sequence length="747" mass="81538">MFSSHILSRLLRFWLLGVFIVGLFVSIGEVSINQGGALSLSQGGWNVAVAVTPADGVATPGANDKKAEPINAAMDGLIDVYNMGIELLSIIITPLIMLAGWLLSPDWTFGEIFWLRPILHQLWIFISNIVYVIFGFILVSIAFANIFGAGWAEYEMKKMLPKLVAGILIVPFTWFIVSAVLSVSNILTASVIQLPVATINQAGSAKIKEFFDAKAVIPRNMTVDLTGSGAWWTLKKQMDCEGETKGSAKCITISELLSDANGGAYNLLTAYAYGIFNIDKYKDITESQINKKLIVKTWDILKKITFGIIFFIVFGVLVIAIVYALLTRAMMLWMFAIFSPLFALNFVLAGGKSKALEKLGKLDIKHFISLAMVPVYVSAALSFGLMFLSLVMNPSVDGNAKQTSKDGTQTFTMWQITLTTIGDPNMADNLGTGFRTGQGVLSTVILGFLALAILWMAVMAALSADEITGHAVEPIANFGKSVGELAVKAPQYIPLKLPGMDKGVSIHGMQTIGSNIKTNFETKSQKSGQEFSDKLFGKNELTNASRELTTKINNLGGQNINKDVINDVKDILKQWGDAKTLSENGITRDAIAAFANKIGIKEVGDLTNQAQMAKIIGDIDHKLETDSKFVGISPDWILTGRRWNARLTPDELKQFIAKSSASPIITNAFNIEVRDTKGTIEVNDKNNKPHTINVNIGNDGTIDREKIIKELDNQKIEKAQQDEIIADLINKINAQKKSPTQTTPPTS</sequence>
<feature type="transmembrane region" description="Helical" evidence="1">
    <location>
        <begin position="332"/>
        <end position="349"/>
    </location>
</feature>
<proteinExistence type="predicted"/>
<reference evidence="2" key="1">
    <citation type="journal article" date="2012" name="Science">
        <title>Fermentation, hydrogen, and sulfur metabolism in multiple uncultivated bacterial phyla.</title>
        <authorList>
            <person name="Wrighton K.C."/>
            <person name="Thomas B.C."/>
            <person name="Sharon I."/>
            <person name="Miller C.S."/>
            <person name="Castelle C.J."/>
            <person name="VerBerkmoes N.C."/>
            <person name="Wilkins M.J."/>
            <person name="Hettich R.L."/>
            <person name="Lipton M.S."/>
            <person name="Williams K.H."/>
            <person name="Long P.E."/>
            <person name="Banfield J.F."/>
        </authorList>
    </citation>
    <scope>NUCLEOTIDE SEQUENCE [LARGE SCALE GENOMIC DNA]</scope>
</reference>